<dbReference type="Proteomes" id="UP001196980">
    <property type="component" value="Unassembled WGS sequence"/>
</dbReference>
<keyword evidence="2" id="KW-1185">Reference proteome</keyword>
<protein>
    <submittedName>
        <fullName evidence="1">Uncharacterized protein</fullName>
    </submittedName>
</protein>
<feature type="non-terminal residue" evidence="1">
    <location>
        <position position="449"/>
    </location>
</feature>
<proteinExistence type="predicted"/>
<evidence type="ECO:0000313" key="1">
    <source>
        <dbReference type="EMBL" id="MBV6343350.1"/>
    </source>
</evidence>
<dbReference type="RefSeq" id="WP_218253963.1">
    <property type="nucleotide sequence ID" value="NZ_JABXWD010000546.1"/>
</dbReference>
<gene>
    <name evidence="1" type="ORF">HWQ67_17370</name>
</gene>
<name>A0ABS6S3B8_9BACT</name>
<reference evidence="1 2" key="1">
    <citation type="journal article" date="2020" name="J Geophys Res Biogeosci">
        <title>Magnetotaxis as an Adaptation to Enable Bacterial Shuttling of Microbial Sulfur and Sulfur Cycling Across Aquatic Oxic#Anoxic Interfaces.</title>
        <authorList>
            <person name="Li J."/>
            <person name="Liu P."/>
            <person name="Wang J."/>
            <person name="Roberts A.P."/>
            <person name="Pan Y."/>
        </authorList>
    </citation>
    <scope>NUCLEOTIDE SEQUENCE [LARGE SCALE GENOMIC DNA]</scope>
    <source>
        <strain evidence="1 2">MYR-1_YQ</strain>
    </source>
</reference>
<accession>A0ABS6S3B8</accession>
<comment type="caution">
    <text evidence="1">The sequence shown here is derived from an EMBL/GenBank/DDBJ whole genome shotgun (WGS) entry which is preliminary data.</text>
</comment>
<dbReference type="EMBL" id="JABXWD010000546">
    <property type="protein sequence ID" value="MBV6343350.1"/>
    <property type="molecule type" value="Genomic_DNA"/>
</dbReference>
<evidence type="ECO:0000313" key="2">
    <source>
        <dbReference type="Proteomes" id="UP001196980"/>
    </source>
</evidence>
<sequence length="449" mass="49738">MNDNDLRIIIYSSGTVVDTQMTGMVKDHTGLSFDTIYPGGLYSQCRFFVAGDPTKPHPSISNKRIEILNGLKTLWEGQIDILQPTIQGQNDGYGFECTGYWGAFLGRSRWDKVWCDTRISDDIWEWQVTGGTESQFKLDRYNRLRFMPGNEVYVNTDYAAVRYVMPTSQAVNHITGNYDLNEGIQNWYLQAWDVAAGTAFGSVTASGTGSFDWIPASAGSPGTVDLRFCSGASQTGDIDNLYYGELSNIKVYGEAGTISSTEVLKDFVGHFTGLNVDTNYIAANTVTHEPCFMQWEPAAEFIAKLAAFGDTSYNPWSAGVKASSVAGTPNGKPVLYFEQQPSLSGYDYVLRLDEIDGQVTLDQVFDEITNAVIVEYTDANGNSAIKSHLDDSTLQDNTSGAAYGWRYTKLSLGNVGETEALNYARRYLAWFKDPKWRMSSPIVVRGTIR</sequence>
<organism evidence="1 2">
    <name type="scientific">Candidatus Magnetobacterium casense</name>
    <dbReference type="NCBI Taxonomy" id="1455061"/>
    <lineage>
        <taxon>Bacteria</taxon>
        <taxon>Pseudomonadati</taxon>
        <taxon>Nitrospirota</taxon>
        <taxon>Thermodesulfovibrionia</taxon>
        <taxon>Thermodesulfovibrionales</taxon>
        <taxon>Candidatus Magnetobacteriaceae</taxon>
        <taxon>Candidatus Magnetobacterium</taxon>
    </lineage>
</organism>